<dbReference type="SUPFAM" id="SSF82171">
    <property type="entry name" value="DPP6 N-terminal domain-like"/>
    <property type="match status" value="2"/>
</dbReference>
<keyword evidence="4" id="KW-1133">Transmembrane helix</keyword>
<organism evidence="6 7">
    <name type="scientific">Thalassomonas actiniarum</name>
    <dbReference type="NCBI Taxonomy" id="485447"/>
    <lineage>
        <taxon>Bacteria</taxon>
        <taxon>Pseudomonadati</taxon>
        <taxon>Pseudomonadota</taxon>
        <taxon>Gammaproteobacteria</taxon>
        <taxon>Alteromonadales</taxon>
        <taxon>Colwelliaceae</taxon>
        <taxon>Thalassomonas</taxon>
    </lineage>
</organism>
<gene>
    <name evidence="6" type="ORF">SG35_025870</name>
</gene>
<dbReference type="EMBL" id="CP059735">
    <property type="protein sequence ID" value="WDD98636.1"/>
    <property type="molecule type" value="Genomic_DNA"/>
</dbReference>
<dbReference type="RefSeq" id="WP_044833059.1">
    <property type="nucleotide sequence ID" value="NZ_CP059735.1"/>
</dbReference>
<dbReference type="Proteomes" id="UP000032568">
    <property type="component" value="Chromosome"/>
</dbReference>
<feature type="DNA-binding region" description="OmpR/PhoB-type" evidence="3">
    <location>
        <begin position="3"/>
        <end position="101"/>
    </location>
</feature>
<proteinExistence type="inferred from homology"/>
<dbReference type="KEGG" id="tact:SG35_025870"/>
<dbReference type="Gene3D" id="2.120.10.30">
    <property type="entry name" value="TolB, C-terminal domain"/>
    <property type="match status" value="2"/>
</dbReference>
<protein>
    <submittedName>
        <fullName evidence="6">Winged helix-turn-helix domain-containing protein</fullName>
    </submittedName>
</protein>
<keyword evidence="2 3" id="KW-0238">DNA-binding</keyword>
<keyword evidence="4" id="KW-0472">Membrane</keyword>
<dbReference type="InterPro" id="IPR011042">
    <property type="entry name" value="6-blade_b-propeller_TolB-like"/>
</dbReference>
<keyword evidence="4" id="KW-0812">Transmembrane</keyword>
<dbReference type="CDD" id="cd00383">
    <property type="entry name" value="trans_reg_C"/>
    <property type="match status" value="1"/>
</dbReference>
<dbReference type="Gene3D" id="1.10.10.10">
    <property type="entry name" value="Winged helix-like DNA-binding domain superfamily/Winged helix DNA-binding domain"/>
    <property type="match status" value="1"/>
</dbReference>
<comment type="similarity">
    <text evidence="1">Belongs to the TolB family.</text>
</comment>
<dbReference type="PANTHER" id="PTHR36842">
    <property type="entry name" value="PROTEIN TOLB HOMOLOG"/>
    <property type="match status" value="1"/>
</dbReference>
<dbReference type="GO" id="GO:0006355">
    <property type="term" value="P:regulation of DNA-templated transcription"/>
    <property type="evidence" value="ECO:0007669"/>
    <property type="project" value="InterPro"/>
</dbReference>
<evidence type="ECO:0000256" key="3">
    <source>
        <dbReference type="PROSITE-ProRule" id="PRU01091"/>
    </source>
</evidence>
<feature type="domain" description="OmpR/PhoB-type" evidence="5">
    <location>
        <begin position="3"/>
        <end position="101"/>
    </location>
</feature>
<evidence type="ECO:0000313" key="7">
    <source>
        <dbReference type="Proteomes" id="UP000032568"/>
    </source>
</evidence>
<dbReference type="InterPro" id="IPR011659">
    <property type="entry name" value="WD40"/>
</dbReference>
<dbReference type="GO" id="GO:0003677">
    <property type="term" value="F:DNA binding"/>
    <property type="evidence" value="ECO:0007669"/>
    <property type="project" value="UniProtKB-UniRule"/>
</dbReference>
<sequence>MKAKLFRVGQYKIDLSRSQIICSTETLSAEPKVLQVLRLLAENQGEVVTHSEIMAEIWQGVEVAPNALQRAIAHLRKALGDDAKQQKVIATHPRIGYQLVAEVDWHPDKTDDTDKAPQKRQAKKPSKVLYLLPLLLVLVLITYLMQYKQESVRYTKITQLTQSDQDEANPTYSLDGNYIVFSRRTNACENHLWAKEATSGKELRLTTMPGQYGRHSFTPDGRELVFASSNNCQAIQPQQPVQDCWHIATLDFAAALSAPQAPLLRHQCRGEKLETPKALSNNQYAFLQFEHGRYQLMHFDERNGQVSPLYQSERDFIYYFDYDAKHQRFALISRNEKQQNVLEIVSLQGESLMRNIIKQPQHMSHYQFFEANFAPQGNYLVTSSHSGPQKLSLDGELEAIVVPENRISSVDIHPNANKILAIRGQFDHDIAQVLLDEPQSEQVTGGFNRQYQPYPSFARTTSSERLAQYQPHGDIIAFISDQTGSDQIWLWQNGQASQLTFTANNRNIGHYVWSPGGKQLAYIQNDQLTLISTKGETQTLPTELPLLNVLDWYHDEQLLVIANTDTIRRLFQYDLASGKLTSLDASQVKKAWISGDQLIYGDKQARVWLRHLKDLNQPKELLEQLHGKSLLVRQGVVYSVNPENHNLIAFDLSSRQASILGHLKDRAWWLSDIRGRQLLVEQSIAVRKDIVELE</sequence>
<name>A0AAE9YSA0_9GAMM</name>
<dbReference type="InterPro" id="IPR036388">
    <property type="entry name" value="WH-like_DNA-bd_sf"/>
</dbReference>
<evidence type="ECO:0000313" key="6">
    <source>
        <dbReference type="EMBL" id="WDD98636.1"/>
    </source>
</evidence>
<evidence type="ECO:0000259" key="5">
    <source>
        <dbReference type="PROSITE" id="PS51755"/>
    </source>
</evidence>
<reference evidence="6 7" key="2">
    <citation type="journal article" date="2022" name="Mar. Drugs">
        <title>Bioassay-Guided Fractionation Leads to the Detection of Cholic Acid Generated by the Rare Thalassomonas sp.</title>
        <authorList>
            <person name="Pheiffer F."/>
            <person name="Schneider Y.K."/>
            <person name="Hansen E.H."/>
            <person name="Andersen J.H."/>
            <person name="Isaksson J."/>
            <person name="Busche T."/>
            <person name="R C."/>
            <person name="Kalinowski J."/>
            <person name="Zyl L.V."/>
            <person name="Trindade M."/>
        </authorList>
    </citation>
    <scope>NUCLEOTIDE SEQUENCE [LARGE SCALE GENOMIC DNA]</scope>
    <source>
        <strain evidence="6 7">A5K-106</strain>
    </source>
</reference>
<keyword evidence="7" id="KW-1185">Reference proteome</keyword>
<dbReference type="Pfam" id="PF07676">
    <property type="entry name" value="PD40"/>
    <property type="match status" value="2"/>
</dbReference>
<dbReference type="PROSITE" id="PS51755">
    <property type="entry name" value="OMPR_PHOB"/>
    <property type="match status" value="1"/>
</dbReference>
<evidence type="ECO:0000256" key="1">
    <source>
        <dbReference type="ARBA" id="ARBA00009820"/>
    </source>
</evidence>
<reference evidence="6 7" key="1">
    <citation type="journal article" date="2015" name="Genome Announc.">
        <title>Draft Genome Sequences of Marine Isolates of Thalassomonas viridans and Thalassomonas actiniarum.</title>
        <authorList>
            <person name="Olonade I."/>
            <person name="van Zyl L.J."/>
            <person name="Trindade M."/>
        </authorList>
    </citation>
    <scope>NUCLEOTIDE SEQUENCE [LARGE SCALE GENOMIC DNA]</scope>
    <source>
        <strain evidence="6 7">A5K-106</strain>
    </source>
</reference>
<dbReference type="SUPFAM" id="SSF46894">
    <property type="entry name" value="C-terminal effector domain of the bipartite response regulators"/>
    <property type="match status" value="1"/>
</dbReference>
<dbReference type="PANTHER" id="PTHR36842:SF1">
    <property type="entry name" value="PROTEIN TOLB"/>
    <property type="match status" value="1"/>
</dbReference>
<dbReference type="SMART" id="SM00862">
    <property type="entry name" value="Trans_reg_C"/>
    <property type="match status" value="1"/>
</dbReference>
<dbReference type="Pfam" id="PF00486">
    <property type="entry name" value="Trans_reg_C"/>
    <property type="match status" value="1"/>
</dbReference>
<dbReference type="AlphaFoldDB" id="A0AAE9YSA0"/>
<dbReference type="GO" id="GO:0000160">
    <property type="term" value="P:phosphorelay signal transduction system"/>
    <property type="evidence" value="ECO:0007669"/>
    <property type="project" value="InterPro"/>
</dbReference>
<dbReference type="InterPro" id="IPR001867">
    <property type="entry name" value="OmpR/PhoB-type_DNA-bd"/>
</dbReference>
<evidence type="ECO:0000256" key="2">
    <source>
        <dbReference type="ARBA" id="ARBA00023125"/>
    </source>
</evidence>
<evidence type="ECO:0000256" key="4">
    <source>
        <dbReference type="SAM" id="Phobius"/>
    </source>
</evidence>
<accession>A0AAE9YSA0</accession>
<dbReference type="InterPro" id="IPR016032">
    <property type="entry name" value="Sig_transdc_resp-reg_C-effctor"/>
</dbReference>
<feature type="transmembrane region" description="Helical" evidence="4">
    <location>
        <begin position="128"/>
        <end position="145"/>
    </location>
</feature>